<keyword evidence="3" id="KW-1185">Reference proteome</keyword>
<gene>
    <name evidence="2" type="ORF">R5R35_006537</name>
</gene>
<organism evidence="2 3">
    <name type="scientific">Gryllus longicercus</name>
    <dbReference type="NCBI Taxonomy" id="2509291"/>
    <lineage>
        <taxon>Eukaryota</taxon>
        <taxon>Metazoa</taxon>
        <taxon>Ecdysozoa</taxon>
        <taxon>Arthropoda</taxon>
        <taxon>Hexapoda</taxon>
        <taxon>Insecta</taxon>
        <taxon>Pterygota</taxon>
        <taxon>Neoptera</taxon>
        <taxon>Polyneoptera</taxon>
        <taxon>Orthoptera</taxon>
        <taxon>Ensifera</taxon>
        <taxon>Gryllidea</taxon>
        <taxon>Grylloidea</taxon>
        <taxon>Gryllidae</taxon>
        <taxon>Gryllinae</taxon>
        <taxon>Gryllus</taxon>
    </lineage>
</organism>
<evidence type="ECO:0000313" key="2">
    <source>
        <dbReference type="EMBL" id="KAK7790644.1"/>
    </source>
</evidence>
<evidence type="ECO:0000313" key="3">
    <source>
        <dbReference type="Proteomes" id="UP001378592"/>
    </source>
</evidence>
<protein>
    <recommendedName>
        <fullName evidence="4">Fanconi Anaemia group E protein C-terminal domain-containing protein</fullName>
    </recommendedName>
</protein>
<feature type="region of interest" description="Disordered" evidence="1">
    <location>
        <begin position="56"/>
        <end position="78"/>
    </location>
</feature>
<sequence>MYRVLHGVGTSREMSSDAEFQFLEKWVFSSCLESRLKEFANSTTYKFAIKTISSSNDNSKPIPEQDVETQTNGDEVTDNRDEHMDIENVEEIVSQSFLLSTQNCTKLVANLREGPISEDELSKLSIEDIAMFTNEGSSDIIFNFCESVCSAPQYQQRFVPILCEKLLLPKIKDPTFATCSRILMPTIKRTFETFPAEACSYLLLPLIQESDYQRKLDQFLTDLDSGGKQTILKSLLEGDIKILEDRHLSVLQNLLVTTVDKNMNEKLVDLLLASGNNLCKSSNFGKLLVCVTEQIGPTLDSDVKNKLFSAIQTHKSIQKARVMKAFQSLSL</sequence>
<dbReference type="Gene3D" id="1.25.40.480">
    <property type="match status" value="1"/>
</dbReference>
<accession>A0AAN9Z0H2</accession>
<name>A0AAN9Z0H2_9ORTH</name>
<dbReference type="AlphaFoldDB" id="A0AAN9Z0H2"/>
<evidence type="ECO:0000256" key="1">
    <source>
        <dbReference type="SAM" id="MobiDB-lite"/>
    </source>
</evidence>
<reference evidence="2 3" key="1">
    <citation type="submission" date="2024-03" db="EMBL/GenBank/DDBJ databases">
        <title>The genome assembly and annotation of the cricket Gryllus longicercus Weissman &amp; Gray.</title>
        <authorList>
            <person name="Szrajer S."/>
            <person name="Gray D."/>
            <person name="Ylla G."/>
        </authorList>
    </citation>
    <scope>NUCLEOTIDE SEQUENCE [LARGE SCALE GENOMIC DNA]</scope>
    <source>
        <strain evidence="2">DAG 2021-001</strain>
        <tissue evidence="2">Whole body minus gut</tissue>
    </source>
</reference>
<dbReference type="Proteomes" id="UP001378592">
    <property type="component" value="Unassembled WGS sequence"/>
</dbReference>
<proteinExistence type="predicted"/>
<comment type="caution">
    <text evidence="2">The sequence shown here is derived from an EMBL/GenBank/DDBJ whole genome shotgun (WGS) entry which is preliminary data.</text>
</comment>
<dbReference type="EMBL" id="JAZDUA010000601">
    <property type="protein sequence ID" value="KAK7790644.1"/>
    <property type="molecule type" value="Genomic_DNA"/>
</dbReference>
<evidence type="ECO:0008006" key="4">
    <source>
        <dbReference type="Google" id="ProtNLM"/>
    </source>
</evidence>